<dbReference type="SUPFAM" id="SSF56529">
    <property type="entry name" value="FAH"/>
    <property type="match status" value="1"/>
</dbReference>
<dbReference type="PANTHER" id="PTHR11820:SF7">
    <property type="entry name" value="ACYLPYRUVASE FAHD1, MITOCHONDRIAL"/>
    <property type="match status" value="1"/>
</dbReference>
<dbReference type="PANTHER" id="PTHR11820">
    <property type="entry name" value="ACYLPYRUVASE"/>
    <property type="match status" value="1"/>
</dbReference>
<dbReference type="Gene3D" id="3.90.850.10">
    <property type="entry name" value="Fumarylacetoacetase-like, C-terminal domain"/>
    <property type="match status" value="1"/>
</dbReference>
<evidence type="ECO:0000259" key="2">
    <source>
        <dbReference type="Pfam" id="PF01557"/>
    </source>
</evidence>
<reference evidence="3" key="1">
    <citation type="submission" date="2015-10" db="EMBL/GenBank/DDBJ databases">
        <authorList>
            <person name="Gilbert D.G."/>
        </authorList>
    </citation>
    <scope>NUCLEOTIDE SEQUENCE</scope>
</reference>
<protein>
    <submittedName>
        <fullName evidence="3">Fumarylacetoacetate hydrolase family protein</fullName>
    </submittedName>
</protein>
<gene>
    <name evidence="3" type="ORF">MGWOODY_Tha2237</name>
</gene>
<dbReference type="GO" id="GO:0046872">
    <property type="term" value="F:metal ion binding"/>
    <property type="evidence" value="ECO:0007669"/>
    <property type="project" value="UniProtKB-KW"/>
</dbReference>
<accession>A0A160TDH2</accession>
<dbReference type="EMBL" id="CZQC01000050">
    <property type="protein sequence ID" value="CUS41718.1"/>
    <property type="molecule type" value="Genomic_DNA"/>
</dbReference>
<dbReference type="AlphaFoldDB" id="A0A160TDH2"/>
<feature type="domain" description="Fumarylacetoacetase-like C-terminal" evidence="2">
    <location>
        <begin position="17"/>
        <end position="213"/>
    </location>
</feature>
<dbReference type="NCBIfam" id="NF007967">
    <property type="entry name" value="PRK10691.1"/>
    <property type="match status" value="1"/>
</dbReference>
<keyword evidence="3" id="KW-0378">Hydrolase</keyword>
<proteinExistence type="predicted"/>
<organism evidence="3">
    <name type="scientific">hydrothermal vent metagenome</name>
    <dbReference type="NCBI Taxonomy" id="652676"/>
    <lineage>
        <taxon>unclassified sequences</taxon>
        <taxon>metagenomes</taxon>
        <taxon>ecological metagenomes</taxon>
    </lineage>
</organism>
<dbReference type="GO" id="GO:0018773">
    <property type="term" value="F:acetylpyruvate hydrolase activity"/>
    <property type="evidence" value="ECO:0007669"/>
    <property type="project" value="TreeGrafter"/>
</dbReference>
<evidence type="ECO:0000256" key="1">
    <source>
        <dbReference type="ARBA" id="ARBA00022723"/>
    </source>
</evidence>
<name>A0A160TDH2_9ZZZZ</name>
<evidence type="ECO:0000313" key="3">
    <source>
        <dbReference type="EMBL" id="CUS41718.1"/>
    </source>
</evidence>
<dbReference type="InterPro" id="IPR036663">
    <property type="entry name" value="Fumarylacetoacetase_C_sf"/>
</dbReference>
<dbReference type="Pfam" id="PF01557">
    <property type="entry name" value="FAA_hydrolase"/>
    <property type="match status" value="1"/>
</dbReference>
<sequence length="223" mass="23712">MFQPRLEQHIYPSPVGKIVCVGRNYAAHAAELNNPVPAEPILFIKPADAACALGPVFAVPQGMGSVHHELEIAVLIGETLSNASEETVLASLAGVGIGLDLTLRDVQDGLKAKSLPWEIAKSFDGACPLSDFIAADKVEDWADIEISLIRNGKVQQEGNSSAMLFPIIALIARMSRHFTLNPGDVIMTGTPAGVGPLEVGDELEAHLQDWLVVNTHVKGLDPA</sequence>
<dbReference type="InterPro" id="IPR011234">
    <property type="entry name" value="Fumarylacetoacetase-like_C"/>
</dbReference>
<keyword evidence="1" id="KW-0479">Metal-binding</keyword>